<name>A0ABS4SB26_9BACI</name>
<gene>
    <name evidence="2" type="ORF">J2Z81_002684</name>
</gene>
<evidence type="ECO:0000259" key="1">
    <source>
        <dbReference type="Pfam" id="PF14436"/>
    </source>
</evidence>
<keyword evidence="3" id="KW-1185">Reference proteome</keyword>
<dbReference type="InterPro" id="IPR029501">
    <property type="entry name" value="EndoU_bac"/>
</dbReference>
<accession>A0ABS4SB26</accession>
<sequence>MMFAKWKSIIILIFSTFLLFGCTVEGILENGDGSNELENTTSDSSITSISDLFDTKYFKDGALEHIFEGEVNQRNQAVGFHYDGFPTKKGNIVQGTETKPNASGVYEAEIEVNGVSKTSNGGKSTFFPKEWNAQQVVDAINEAYEAKTWINGNTYAGLTSEGMEISMYLDQKEKIISAFPVYEGG</sequence>
<dbReference type="RefSeq" id="WP_029267184.1">
    <property type="nucleotide sequence ID" value="NZ_JAGIKX010000033.1"/>
</dbReference>
<feature type="domain" description="Bacterial EndoU nuclease" evidence="1">
    <location>
        <begin position="62"/>
        <end position="181"/>
    </location>
</feature>
<protein>
    <recommendedName>
        <fullName evidence="1">Bacterial EndoU nuclease domain-containing protein</fullName>
    </recommendedName>
</protein>
<organism evidence="2 3">
    <name type="scientific">Virgibacillus alimentarius</name>
    <dbReference type="NCBI Taxonomy" id="698769"/>
    <lineage>
        <taxon>Bacteria</taxon>
        <taxon>Bacillati</taxon>
        <taxon>Bacillota</taxon>
        <taxon>Bacilli</taxon>
        <taxon>Bacillales</taxon>
        <taxon>Bacillaceae</taxon>
        <taxon>Virgibacillus</taxon>
    </lineage>
</organism>
<dbReference type="EMBL" id="JAGIKX010000033">
    <property type="protein sequence ID" value="MBP2258700.1"/>
    <property type="molecule type" value="Genomic_DNA"/>
</dbReference>
<evidence type="ECO:0000313" key="2">
    <source>
        <dbReference type="EMBL" id="MBP2258700.1"/>
    </source>
</evidence>
<dbReference type="Pfam" id="PF14436">
    <property type="entry name" value="EndoU_bacteria"/>
    <property type="match status" value="1"/>
</dbReference>
<proteinExistence type="predicted"/>
<comment type="caution">
    <text evidence="2">The sequence shown here is derived from an EMBL/GenBank/DDBJ whole genome shotgun (WGS) entry which is preliminary data.</text>
</comment>
<dbReference type="PROSITE" id="PS51257">
    <property type="entry name" value="PROKAR_LIPOPROTEIN"/>
    <property type="match status" value="1"/>
</dbReference>
<dbReference type="Proteomes" id="UP001519294">
    <property type="component" value="Unassembled WGS sequence"/>
</dbReference>
<evidence type="ECO:0000313" key="3">
    <source>
        <dbReference type="Proteomes" id="UP001519294"/>
    </source>
</evidence>
<reference evidence="2 3" key="1">
    <citation type="submission" date="2021-03" db="EMBL/GenBank/DDBJ databases">
        <title>Genomic Encyclopedia of Type Strains, Phase IV (KMG-IV): sequencing the most valuable type-strain genomes for metagenomic binning, comparative biology and taxonomic classification.</title>
        <authorList>
            <person name="Goeker M."/>
        </authorList>
    </citation>
    <scope>NUCLEOTIDE SEQUENCE [LARGE SCALE GENOMIC DNA]</scope>
    <source>
        <strain evidence="2 3">DSM 25790</strain>
    </source>
</reference>